<evidence type="ECO:0000259" key="5">
    <source>
        <dbReference type="PROSITE" id="PS50893"/>
    </source>
</evidence>
<dbReference type="InterPro" id="IPR003593">
    <property type="entry name" value="AAA+_ATPase"/>
</dbReference>
<feature type="domain" description="ABC transporter" evidence="5">
    <location>
        <begin position="2"/>
        <end position="231"/>
    </location>
</feature>
<proteinExistence type="inferred from homology"/>
<dbReference type="RefSeq" id="WP_255910666.1">
    <property type="nucleotide sequence ID" value="NZ_JANFQO010000001.1"/>
</dbReference>
<keyword evidence="3" id="KW-0547">Nucleotide-binding</keyword>
<keyword evidence="4 6" id="KW-0067">ATP-binding</keyword>
<protein>
    <submittedName>
        <fullName evidence="6">ABC transporter ATP-binding protein</fullName>
    </submittedName>
</protein>
<comment type="similarity">
    <text evidence="1">Belongs to the ABC transporter superfamily.</text>
</comment>
<evidence type="ECO:0000256" key="4">
    <source>
        <dbReference type="ARBA" id="ARBA00022840"/>
    </source>
</evidence>
<reference evidence="6" key="1">
    <citation type="submission" date="2022-07" db="EMBL/GenBank/DDBJ databases">
        <title>Tahibacter sp., a new gammaproteobacterium isolated from the silt sample collected at pig farm.</title>
        <authorList>
            <person name="Chen H."/>
        </authorList>
    </citation>
    <scope>NUCLEOTIDE SEQUENCE</scope>
    <source>
        <strain evidence="6">P2K</strain>
    </source>
</reference>
<dbReference type="PANTHER" id="PTHR43335">
    <property type="entry name" value="ABC TRANSPORTER, ATP-BINDING PROTEIN"/>
    <property type="match status" value="1"/>
</dbReference>
<evidence type="ECO:0000313" key="6">
    <source>
        <dbReference type="EMBL" id="MCQ4163368.1"/>
    </source>
</evidence>
<dbReference type="PANTHER" id="PTHR43335:SF4">
    <property type="entry name" value="ABC TRANSPORTER, ATP-BINDING PROTEIN"/>
    <property type="match status" value="1"/>
</dbReference>
<evidence type="ECO:0000256" key="2">
    <source>
        <dbReference type="ARBA" id="ARBA00022448"/>
    </source>
</evidence>
<evidence type="ECO:0000256" key="3">
    <source>
        <dbReference type="ARBA" id="ARBA00022741"/>
    </source>
</evidence>
<keyword evidence="2" id="KW-0813">Transport</keyword>
<dbReference type="EMBL" id="JANFQO010000001">
    <property type="protein sequence ID" value="MCQ4163368.1"/>
    <property type="molecule type" value="Genomic_DNA"/>
</dbReference>
<name>A0ABT1QNA3_9GAMM</name>
<dbReference type="Proteomes" id="UP001165498">
    <property type="component" value="Unassembled WGS sequence"/>
</dbReference>
<dbReference type="InterPro" id="IPR027417">
    <property type="entry name" value="P-loop_NTPase"/>
</dbReference>
<dbReference type="GO" id="GO:0005524">
    <property type="term" value="F:ATP binding"/>
    <property type="evidence" value="ECO:0007669"/>
    <property type="project" value="UniProtKB-KW"/>
</dbReference>
<dbReference type="CDD" id="cd03230">
    <property type="entry name" value="ABC_DR_subfamily_A"/>
    <property type="match status" value="1"/>
</dbReference>
<dbReference type="SMART" id="SM00382">
    <property type="entry name" value="AAA"/>
    <property type="match status" value="1"/>
</dbReference>
<gene>
    <name evidence="6" type="ORF">NM961_01465</name>
</gene>
<keyword evidence="7" id="KW-1185">Reference proteome</keyword>
<organism evidence="6 7">
    <name type="scientific">Tahibacter harae</name>
    <dbReference type="NCBI Taxonomy" id="2963937"/>
    <lineage>
        <taxon>Bacteria</taxon>
        <taxon>Pseudomonadati</taxon>
        <taxon>Pseudomonadota</taxon>
        <taxon>Gammaproteobacteria</taxon>
        <taxon>Lysobacterales</taxon>
        <taxon>Rhodanobacteraceae</taxon>
        <taxon>Tahibacter</taxon>
    </lineage>
</organism>
<evidence type="ECO:0000313" key="7">
    <source>
        <dbReference type="Proteomes" id="UP001165498"/>
    </source>
</evidence>
<dbReference type="InterPro" id="IPR003439">
    <property type="entry name" value="ABC_transporter-like_ATP-bd"/>
</dbReference>
<sequence>MIETSQLTKRYGSFTAVDGISFKVEPGQVLGFLGPNGAGKSTTMKMIAGFLAPTAGSAKVCGHDVESQPIEAKRALGYLPEGAPSYGEMTPRSFLEFIADVRGLAGERRKQRIDDVIGRLQLEGVLGQSIDTLSKGFKRRVGLAQAILHDPPALILDEPTDGLDPNQKHEVRSLINAMAPDKIIIISTHILEEVHAVCTRAVVIAGGKLLADATPAELEARSRYHGAVSLTAHNTGAAREALARVADIDSIEIDPQDHRITAFPKKGRAIFTAISEVLKSQNIAVSELQLEAGRLDEVFRAITLPHAKEARA</sequence>
<accession>A0ABT1QNA3</accession>
<dbReference type="Gene3D" id="3.40.50.300">
    <property type="entry name" value="P-loop containing nucleotide triphosphate hydrolases"/>
    <property type="match status" value="1"/>
</dbReference>
<dbReference type="PROSITE" id="PS50893">
    <property type="entry name" value="ABC_TRANSPORTER_2"/>
    <property type="match status" value="1"/>
</dbReference>
<dbReference type="Pfam" id="PF00005">
    <property type="entry name" value="ABC_tran"/>
    <property type="match status" value="1"/>
</dbReference>
<evidence type="ECO:0000256" key="1">
    <source>
        <dbReference type="ARBA" id="ARBA00005417"/>
    </source>
</evidence>
<comment type="caution">
    <text evidence="6">The sequence shown here is derived from an EMBL/GenBank/DDBJ whole genome shotgun (WGS) entry which is preliminary data.</text>
</comment>
<dbReference type="SUPFAM" id="SSF52540">
    <property type="entry name" value="P-loop containing nucleoside triphosphate hydrolases"/>
    <property type="match status" value="1"/>
</dbReference>